<dbReference type="RefSeq" id="WP_378257841.1">
    <property type="nucleotide sequence ID" value="NZ_JBHSJV010000001.1"/>
</dbReference>
<protein>
    <submittedName>
        <fullName evidence="2">DUF5689 domain-containing protein</fullName>
    </submittedName>
</protein>
<comment type="caution">
    <text evidence="2">The sequence shown here is derived from an EMBL/GenBank/DDBJ whole genome shotgun (WGS) entry which is preliminary data.</text>
</comment>
<evidence type="ECO:0000259" key="1">
    <source>
        <dbReference type="Pfam" id="PF18942"/>
    </source>
</evidence>
<dbReference type="InterPro" id="IPR043744">
    <property type="entry name" value="DUF5689"/>
</dbReference>
<keyword evidence="3" id="KW-1185">Reference proteome</keyword>
<evidence type="ECO:0000313" key="2">
    <source>
        <dbReference type="EMBL" id="MFD2589244.1"/>
    </source>
</evidence>
<dbReference type="Pfam" id="PF18942">
    <property type="entry name" value="DUF5689"/>
    <property type="match status" value="1"/>
</dbReference>
<dbReference type="NCBIfam" id="NF038128">
    <property type="entry name" value="choice_anch_J"/>
    <property type="match status" value="1"/>
</dbReference>
<accession>A0ABW5N247</accession>
<proteinExistence type="predicted"/>
<organism evidence="2 3">
    <name type="scientific">Aquimarina hainanensis</name>
    <dbReference type="NCBI Taxonomy" id="1578017"/>
    <lineage>
        <taxon>Bacteria</taxon>
        <taxon>Pseudomonadati</taxon>
        <taxon>Bacteroidota</taxon>
        <taxon>Flavobacteriia</taxon>
        <taxon>Flavobacteriales</taxon>
        <taxon>Flavobacteriaceae</taxon>
        <taxon>Aquimarina</taxon>
    </lineage>
</organism>
<name>A0ABW5N247_9FLAO</name>
<feature type="domain" description="DUF5689" evidence="1">
    <location>
        <begin position="45"/>
        <end position="272"/>
    </location>
</feature>
<dbReference type="EMBL" id="JBHULX010000001">
    <property type="protein sequence ID" value="MFD2589244.1"/>
    <property type="molecule type" value="Genomic_DNA"/>
</dbReference>
<reference evidence="3" key="1">
    <citation type="journal article" date="2019" name="Int. J. Syst. Evol. Microbiol.">
        <title>The Global Catalogue of Microorganisms (GCM) 10K type strain sequencing project: providing services to taxonomists for standard genome sequencing and annotation.</title>
        <authorList>
            <consortium name="The Broad Institute Genomics Platform"/>
            <consortium name="The Broad Institute Genome Sequencing Center for Infectious Disease"/>
            <person name="Wu L."/>
            <person name="Ma J."/>
        </authorList>
    </citation>
    <scope>NUCLEOTIDE SEQUENCE [LARGE SCALE GENOMIC DNA]</scope>
    <source>
        <strain evidence="3">KCTC 42423</strain>
    </source>
</reference>
<evidence type="ECO:0000313" key="3">
    <source>
        <dbReference type="Proteomes" id="UP001597459"/>
    </source>
</evidence>
<dbReference type="PROSITE" id="PS51257">
    <property type="entry name" value="PROKAR_LIPOPROTEIN"/>
    <property type="match status" value="1"/>
</dbReference>
<gene>
    <name evidence="2" type="ORF">ACFSTE_00275</name>
</gene>
<sequence>MIRYKNPPFFWNLFFILLMGCITDNSYQLPDETSIPTPVIDGHIISIKAVLGMLAQQQSLQGETATLLFTDTNNYMEGYVISTDKSGNFFKKLVLQDKTIAPTAGIVISIDVNPLYTSYEIGRKILVRLDGLVIGIENGVPTLGQLSENKIDKISSFLKDEVLIRMNKKEEITPLEIPLEKFGQETLLRYVRISQLQFHEQEKGKTFAAEPYDVYNGERIIESCRTGLLAILSTSVYADFNGVSLPLQRGAIDGVISKDFYGERFNLIINDPTAMLFTEENRCDPEPFICDLVSDETEVLFRDDFNTYKKQEDLENAGYQLKNILGGATLFKSSRYGKEGTRGVNISGFKSGETPIISWLISPKIAIREIEKAQLLFDIAAGYDRGQLLEVFITHQYSGDPLTTAWKKLQNINIPIGPYAAYGAYQSSGVIPIGCIEGDIVIGFRYIGGDASGMTTTYRLDNLTITKSINK</sequence>
<dbReference type="Proteomes" id="UP001597459">
    <property type="component" value="Unassembled WGS sequence"/>
</dbReference>